<dbReference type="EMBL" id="SOAM01000001">
    <property type="protein sequence ID" value="TDS79516.1"/>
    <property type="molecule type" value="Genomic_DNA"/>
</dbReference>
<protein>
    <submittedName>
        <fullName evidence="1">Uncharacterized protein</fullName>
    </submittedName>
</protein>
<evidence type="ECO:0000313" key="1">
    <source>
        <dbReference type="EMBL" id="TDS79516.1"/>
    </source>
</evidence>
<evidence type="ECO:0000313" key="2">
    <source>
        <dbReference type="Proteomes" id="UP000295344"/>
    </source>
</evidence>
<comment type="caution">
    <text evidence="1">The sequence shown here is derived from an EMBL/GenBank/DDBJ whole genome shotgun (WGS) entry which is preliminary data.</text>
</comment>
<dbReference type="RefSeq" id="WP_133763770.1">
    <property type="nucleotide sequence ID" value="NZ_BAAARP010000001.1"/>
</dbReference>
<dbReference type="Proteomes" id="UP000295344">
    <property type="component" value="Unassembled WGS sequence"/>
</dbReference>
<accession>A0A4R7FPD4</accession>
<dbReference type="AlphaFoldDB" id="A0A4R7FPD4"/>
<keyword evidence="2" id="KW-1185">Reference proteome</keyword>
<reference evidence="1 2" key="1">
    <citation type="submission" date="2019-03" db="EMBL/GenBank/DDBJ databases">
        <title>Genomic Encyclopedia of Archaeal and Bacterial Type Strains, Phase II (KMG-II): from individual species to whole genera.</title>
        <authorList>
            <person name="Goeker M."/>
        </authorList>
    </citation>
    <scope>NUCLEOTIDE SEQUENCE [LARGE SCALE GENOMIC DNA]</scope>
    <source>
        <strain evidence="1 2">DSM 24782</strain>
    </source>
</reference>
<organism evidence="1 2">
    <name type="scientific">Amnibacterium kyonggiense</name>
    <dbReference type="NCBI Taxonomy" id="595671"/>
    <lineage>
        <taxon>Bacteria</taxon>
        <taxon>Bacillati</taxon>
        <taxon>Actinomycetota</taxon>
        <taxon>Actinomycetes</taxon>
        <taxon>Micrococcales</taxon>
        <taxon>Microbacteriaceae</taxon>
        <taxon>Amnibacterium</taxon>
    </lineage>
</organism>
<gene>
    <name evidence="1" type="ORF">CLV52_0045</name>
</gene>
<sequence length="84" mass="9307">MTFADVLERPSVRYDASAAEEWFEVEAPAQVTPQVQFAAAFAGMIAAIDAGERPSVEVDWDAIDARADDRDEAFEANVAERWDE</sequence>
<proteinExistence type="predicted"/>
<name>A0A4R7FPD4_9MICO</name>